<evidence type="ECO:0000313" key="3">
    <source>
        <dbReference type="Proteomes" id="UP000287651"/>
    </source>
</evidence>
<comment type="caution">
    <text evidence="2">The sequence shown here is derived from an EMBL/GenBank/DDBJ whole genome shotgun (WGS) entry which is preliminary data.</text>
</comment>
<gene>
    <name evidence="2" type="ORF">B296_00039727</name>
</gene>
<dbReference type="EMBL" id="AMZH03005228">
    <property type="protein sequence ID" value="RRT66946.1"/>
    <property type="molecule type" value="Genomic_DNA"/>
</dbReference>
<evidence type="ECO:0000313" key="2">
    <source>
        <dbReference type="EMBL" id="RRT66946.1"/>
    </source>
</evidence>
<dbReference type="Proteomes" id="UP000287651">
    <property type="component" value="Unassembled WGS sequence"/>
</dbReference>
<evidence type="ECO:0000256" key="1">
    <source>
        <dbReference type="SAM" id="MobiDB-lite"/>
    </source>
</evidence>
<organism evidence="2 3">
    <name type="scientific">Ensete ventricosum</name>
    <name type="common">Abyssinian banana</name>
    <name type="synonym">Musa ensete</name>
    <dbReference type="NCBI Taxonomy" id="4639"/>
    <lineage>
        <taxon>Eukaryota</taxon>
        <taxon>Viridiplantae</taxon>
        <taxon>Streptophyta</taxon>
        <taxon>Embryophyta</taxon>
        <taxon>Tracheophyta</taxon>
        <taxon>Spermatophyta</taxon>
        <taxon>Magnoliopsida</taxon>
        <taxon>Liliopsida</taxon>
        <taxon>Zingiberales</taxon>
        <taxon>Musaceae</taxon>
        <taxon>Ensete</taxon>
    </lineage>
</organism>
<reference evidence="2 3" key="1">
    <citation type="journal article" date="2014" name="Agronomy (Basel)">
        <title>A Draft Genome Sequence for Ensete ventricosum, the Drought-Tolerant Tree Against Hunger.</title>
        <authorList>
            <person name="Harrison J."/>
            <person name="Moore K.A."/>
            <person name="Paszkiewicz K."/>
            <person name="Jones T."/>
            <person name="Grant M."/>
            <person name="Ambacheew D."/>
            <person name="Muzemil S."/>
            <person name="Studholme D.J."/>
        </authorList>
    </citation>
    <scope>NUCLEOTIDE SEQUENCE [LARGE SCALE GENOMIC DNA]</scope>
</reference>
<name>A0A444FPD2_ENSVE</name>
<accession>A0A444FPD2</accession>
<sequence>MHNTRGSMKRASKLRAYSYLQIPQFRPKVEDTPPKRASSFSRSLNSRRRNRASGAGRADWEEAIQEEVAALIEGFRALDQADPFATATTKNRGFEISRYI</sequence>
<dbReference type="AlphaFoldDB" id="A0A444FPD2"/>
<feature type="region of interest" description="Disordered" evidence="1">
    <location>
        <begin position="25"/>
        <end position="58"/>
    </location>
</feature>
<protein>
    <submittedName>
        <fullName evidence="2">Uncharacterized protein</fullName>
    </submittedName>
</protein>
<proteinExistence type="predicted"/>